<gene>
    <name evidence="2" type="ORF">BKA67DRAFT_539762</name>
    <name evidence="3" type="ORF">BKA67DRAFT_656775</name>
</gene>
<dbReference type="AlphaFoldDB" id="A0A9P8UUT5"/>
<evidence type="ECO:0000313" key="4">
    <source>
        <dbReference type="Proteomes" id="UP000758603"/>
    </source>
</evidence>
<sequence>MVQIATFALAFTAALSSFVSAGPLENRETAIKGCTNGGIYCGFALKQKSADYNYRINDALNAAGTSTDIKHTDQSIFICGGDNYITFDQFCPNGCVGGTKDDDYCSDTDAKRGMKFGERSEE</sequence>
<accession>A0A9P8UUT5</accession>
<organism evidence="3 4">
    <name type="scientific">Truncatella angustata</name>
    <dbReference type="NCBI Taxonomy" id="152316"/>
    <lineage>
        <taxon>Eukaryota</taxon>
        <taxon>Fungi</taxon>
        <taxon>Dikarya</taxon>
        <taxon>Ascomycota</taxon>
        <taxon>Pezizomycotina</taxon>
        <taxon>Sordariomycetes</taxon>
        <taxon>Xylariomycetidae</taxon>
        <taxon>Amphisphaeriales</taxon>
        <taxon>Sporocadaceae</taxon>
        <taxon>Truncatella</taxon>
    </lineage>
</organism>
<dbReference type="RefSeq" id="XP_045954444.1">
    <property type="nucleotide sequence ID" value="XM_046100691.1"/>
</dbReference>
<feature type="signal peptide" evidence="1">
    <location>
        <begin position="1"/>
        <end position="21"/>
    </location>
</feature>
<name>A0A9P8UUT5_9PEZI</name>
<keyword evidence="1" id="KW-0732">Signal</keyword>
<dbReference type="EMBL" id="JAGPXC010000002">
    <property type="protein sequence ID" value="KAH6658599.1"/>
    <property type="molecule type" value="Genomic_DNA"/>
</dbReference>
<keyword evidence="4" id="KW-1185">Reference proteome</keyword>
<evidence type="ECO:0000313" key="3">
    <source>
        <dbReference type="EMBL" id="KAH6658599.1"/>
    </source>
</evidence>
<reference evidence="3" key="1">
    <citation type="journal article" date="2021" name="Nat. Commun.">
        <title>Genetic determinants of endophytism in the Arabidopsis root mycobiome.</title>
        <authorList>
            <person name="Mesny F."/>
            <person name="Miyauchi S."/>
            <person name="Thiergart T."/>
            <person name="Pickel B."/>
            <person name="Atanasova L."/>
            <person name="Karlsson M."/>
            <person name="Huettel B."/>
            <person name="Barry K.W."/>
            <person name="Haridas S."/>
            <person name="Chen C."/>
            <person name="Bauer D."/>
            <person name="Andreopoulos W."/>
            <person name="Pangilinan J."/>
            <person name="LaButti K."/>
            <person name="Riley R."/>
            <person name="Lipzen A."/>
            <person name="Clum A."/>
            <person name="Drula E."/>
            <person name="Henrissat B."/>
            <person name="Kohler A."/>
            <person name="Grigoriev I.V."/>
            <person name="Martin F.M."/>
            <person name="Hacquard S."/>
        </authorList>
    </citation>
    <scope>NUCLEOTIDE SEQUENCE</scope>
    <source>
        <strain evidence="3">MPI-SDFR-AT-0073</strain>
    </source>
</reference>
<evidence type="ECO:0000256" key="1">
    <source>
        <dbReference type="SAM" id="SignalP"/>
    </source>
</evidence>
<proteinExistence type="predicted"/>
<dbReference type="EMBL" id="JAGPXC010000008">
    <property type="protein sequence ID" value="KAH6647932.1"/>
    <property type="molecule type" value="Genomic_DNA"/>
</dbReference>
<dbReference type="OrthoDB" id="4186099at2759"/>
<dbReference type="Proteomes" id="UP000758603">
    <property type="component" value="Unassembled WGS sequence"/>
</dbReference>
<evidence type="ECO:0000313" key="2">
    <source>
        <dbReference type="EMBL" id="KAH6647932.1"/>
    </source>
</evidence>
<feature type="chain" id="PRO_5040653955" evidence="1">
    <location>
        <begin position="22"/>
        <end position="122"/>
    </location>
</feature>
<dbReference type="GeneID" id="70129583"/>
<protein>
    <submittedName>
        <fullName evidence="3">Uncharacterized protein</fullName>
    </submittedName>
</protein>
<comment type="caution">
    <text evidence="3">The sequence shown here is derived from an EMBL/GenBank/DDBJ whole genome shotgun (WGS) entry which is preliminary data.</text>
</comment>